<evidence type="ECO:0000256" key="4">
    <source>
        <dbReference type="RuleBase" id="RU003357"/>
    </source>
</evidence>
<name>A0AAW7Z8J9_9ALTE</name>
<dbReference type="GO" id="GO:0009279">
    <property type="term" value="C:cell outer membrane"/>
    <property type="evidence" value="ECO:0007669"/>
    <property type="project" value="UniProtKB-SubCell"/>
</dbReference>
<dbReference type="Gene3D" id="2.170.130.10">
    <property type="entry name" value="TonB-dependent receptor, plug domain"/>
    <property type="match status" value="1"/>
</dbReference>
<dbReference type="Pfam" id="PF00593">
    <property type="entry name" value="TonB_dep_Rec_b-barrel"/>
    <property type="match status" value="1"/>
</dbReference>
<evidence type="ECO:0000313" key="7">
    <source>
        <dbReference type="EMBL" id="MDO6579391.1"/>
    </source>
</evidence>
<comment type="subcellular location">
    <subcellularLocation>
        <location evidence="1 4">Cell outer membrane</location>
    </subcellularLocation>
</comment>
<dbReference type="Gene3D" id="2.40.170.20">
    <property type="entry name" value="TonB-dependent receptor, beta-barrel domain"/>
    <property type="match status" value="1"/>
</dbReference>
<dbReference type="InterPro" id="IPR012910">
    <property type="entry name" value="Plug_dom"/>
</dbReference>
<dbReference type="Pfam" id="PF07715">
    <property type="entry name" value="Plug"/>
    <property type="match status" value="1"/>
</dbReference>
<keyword evidence="7" id="KW-0675">Receptor</keyword>
<sequence>MKNSRYVSGVKNTAIALAVAQSFSIGTSFAQSVDGNDSSVEVIEVRGIRASLSQSLAKKKNSDEVLDSIIAEDIGKFPDTNVAESLQRIPGVSIDRAGGEGAQVTVRGFGPSFNSVLVEGRRLATDTAGRNFRFDLLGAELIGGADVYKSAPSHLQAGGIGSTIDLQLQRPLSIGEEKTVLSTRAVYEDNSGDVAPQFFGLYSNTFDDNKMGALVSLSYQKRKSAQDAVTSGPFVGPEVNEEQASVLFADGEGNGAGRYIHQQQIRYARQFQDRERLGLTGVFQYQLSDTALLTMDGLFSQFDISNQTTHNFMFNERATYNNAITDENNVLVAWDQIGRPFQAAVEDNRVSQVWQVGANLEWDISDSLIATVDLSYSEAEDDSAGDDFFFVVAGPEAVQRYDNTQGLDAPLFTNYEFELATSDLNGDGQINSLDRVVGDQITAPDPNDTYSWFGTREGQGSSDEILELRTDFEWYLDKGVLENVTFGAYYADQEKSRSDARTPGGGNGINNAYLQGQIPLPAELFTLRNNDNFLDGINLNAPSQYLAYDPEEVIAYLESDAALAQRDLLNNLPIGTSAIRLGLDPSNPRADGGVGFNAIDVPRNAFVIGEKTMAAYANAKLTGEVADMGLTVNVGFRYTKTETTSEAFAEPFATIFPDPTRPDVLLSTRLPAQFIKQTEDYDEFLPSVAARLNVTDEWVLRASYSKSLTRPNLADLNPGINTAPELRLSDLTGSSGNPDLDPFVSDNIDLSIEYYFNEASAVSVGFFRKDVSAFIAQQEQREAITLPAGNRLDEVTEDRSNIEGDTIFLNINRPRNLNSTVVDGIEISFQHVFDNLPGLLQHIGVSANLTYVNSDDEVGNELIDAAVALPGLSDSQNFVLYYDDSTIEARLAYNNRDRFFSGRQGPEPIFTEDFDQLDARVAWNVSEKYQVFLEATNLTNSFVKRSGRFESRFGGIEDPGARYVIGARAIF</sequence>
<evidence type="ECO:0000256" key="2">
    <source>
        <dbReference type="ARBA" id="ARBA00023136"/>
    </source>
</evidence>
<keyword evidence="4" id="KW-0798">TonB box</keyword>
<dbReference type="RefSeq" id="WP_303497874.1">
    <property type="nucleotide sequence ID" value="NZ_JAUOQA010000010.1"/>
</dbReference>
<comment type="caution">
    <text evidence="7">The sequence shown here is derived from an EMBL/GenBank/DDBJ whole genome shotgun (WGS) entry which is preliminary data.</text>
</comment>
<evidence type="ECO:0000256" key="1">
    <source>
        <dbReference type="ARBA" id="ARBA00004442"/>
    </source>
</evidence>
<dbReference type="InterPro" id="IPR000531">
    <property type="entry name" value="Beta-barrel_TonB"/>
</dbReference>
<dbReference type="PANTHER" id="PTHR40980:SF3">
    <property type="entry name" value="TONB-DEPENDENT RECEPTOR-LIKE BETA-BARREL DOMAIN-CONTAINING PROTEIN"/>
    <property type="match status" value="1"/>
</dbReference>
<dbReference type="InterPro" id="IPR010104">
    <property type="entry name" value="TonB_rcpt_bac"/>
</dbReference>
<proteinExistence type="inferred from homology"/>
<dbReference type="Proteomes" id="UP001170717">
    <property type="component" value="Unassembled WGS sequence"/>
</dbReference>
<dbReference type="InterPro" id="IPR037066">
    <property type="entry name" value="Plug_dom_sf"/>
</dbReference>
<reference evidence="7" key="1">
    <citation type="submission" date="2023-07" db="EMBL/GenBank/DDBJ databases">
        <title>Genome content predicts the carbon catabolic preferences of heterotrophic bacteria.</title>
        <authorList>
            <person name="Gralka M."/>
        </authorList>
    </citation>
    <scope>NUCLEOTIDE SEQUENCE</scope>
    <source>
        <strain evidence="7">F2M12</strain>
    </source>
</reference>
<dbReference type="InterPro" id="IPR036942">
    <property type="entry name" value="Beta-barrel_TonB_sf"/>
</dbReference>
<evidence type="ECO:0000259" key="5">
    <source>
        <dbReference type="Pfam" id="PF00593"/>
    </source>
</evidence>
<dbReference type="PANTHER" id="PTHR40980">
    <property type="entry name" value="PLUG DOMAIN-CONTAINING PROTEIN"/>
    <property type="match status" value="1"/>
</dbReference>
<organism evidence="7 8">
    <name type="scientific">Alteromonas stellipolaris</name>
    <dbReference type="NCBI Taxonomy" id="233316"/>
    <lineage>
        <taxon>Bacteria</taxon>
        <taxon>Pseudomonadati</taxon>
        <taxon>Pseudomonadota</taxon>
        <taxon>Gammaproteobacteria</taxon>
        <taxon>Alteromonadales</taxon>
        <taxon>Alteromonadaceae</taxon>
        <taxon>Alteromonas/Salinimonas group</taxon>
        <taxon>Alteromonas</taxon>
    </lineage>
</organism>
<dbReference type="SUPFAM" id="SSF56935">
    <property type="entry name" value="Porins"/>
    <property type="match status" value="1"/>
</dbReference>
<evidence type="ECO:0000313" key="8">
    <source>
        <dbReference type="Proteomes" id="UP001170717"/>
    </source>
</evidence>
<feature type="domain" description="TonB-dependent receptor-like beta-barrel" evidence="5">
    <location>
        <begin position="403"/>
        <end position="938"/>
    </location>
</feature>
<evidence type="ECO:0000256" key="3">
    <source>
        <dbReference type="ARBA" id="ARBA00023237"/>
    </source>
</evidence>
<keyword evidence="2 4" id="KW-0472">Membrane</keyword>
<protein>
    <submittedName>
        <fullName evidence="7">TonB-dependent receptor</fullName>
    </submittedName>
</protein>
<dbReference type="NCBIfam" id="TIGR01782">
    <property type="entry name" value="TonB-Xanth-Caul"/>
    <property type="match status" value="1"/>
</dbReference>
<keyword evidence="3" id="KW-0998">Cell outer membrane</keyword>
<evidence type="ECO:0000259" key="6">
    <source>
        <dbReference type="Pfam" id="PF07715"/>
    </source>
</evidence>
<comment type="similarity">
    <text evidence="4">Belongs to the TonB-dependent receptor family.</text>
</comment>
<gene>
    <name evidence="7" type="ORF">Q4527_18480</name>
</gene>
<dbReference type="EMBL" id="JAUOQI010000019">
    <property type="protein sequence ID" value="MDO6579391.1"/>
    <property type="molecule type" value="Genomic_DNA"/>
</dbReference>
<feature type="domain" description="TonB-dependent receptor plug" evidence="6">
    <location>
        <begin position="60"/>
        <end position="158"/>
    </location>
</feature>
<dbReference type="AlphaFoldDB" id="A0AAW7Z8J9"/>
<accession>A0AAW7Z8J9</accession>